<comment type="caution">
    <text evidence="5">The sequence shown here is derived from an EMBL/GenBank/DDBJ whole genome shotgun (WGS) entry which is preliminary data.</text>
</comment>
<evidence type="ECO:0000313" key="5">
    <source>
        <dbReference type="EMBL" id="KAJ5098868.1"/>
    </source>
</evidence>
<dbReference type="RefSeq" id="XP_056474522.1">
    <property type="nucleotide sequence ID" value="XM_056618363.1"/>
</dbReference>
<dbReference type="CDD" id="cd00067">
    <property type="entry name" value="GAL4"/>
    <property type="match status" value="1"/>
</dbReference>
<evidence type="ECO:0000256" key="1">
    <source>
        <dbReference type="ARBA" id="ARBA00023015"/>
    </source>
</evidence>
<accession>A0A9W9FEQ7</accession>
<dbReference type="GeneID" id="81357342"/>
<dbReference type="InterPro" id="IPR052973">
    <property type="entry name" value="Fungal_sec-metab_reg_TF"/>
</dbReference>
<keyword evidence="1" id="KW-0805">Transcription regulation</keyword>
<dbReference type="Proteomes" id="UP001149074">
    <property type="component" value="Unassembled WGS sequence"/>
</dbReference>
<evidence type="ECO:0000256" key="4">
    <source>
        <dbReference type="SAM" id="MobiDB-lite"/>
    </source>
</evidence>
<reference evidence="5" key="1">
    <citation type="submission" date="2022-11" db="EMBL/GenBank/DDBJ databases">
        <authorList>
            <person name="Petersen C."/>
        </authorList>
    </citation>
    <scope>NUCLEOTIDE SEQUENCE</scope>
    <source>
        <strain evidence="5">IBT 30761</strain>
    </source>
</reference>
<evidence type="ECO:0000256" key="2">
    <source>
        <dbReference type="ARBA" id="ARBA00023163"/>
    </source>
</evidence>
<evidence type="ECO:0000313" key="6">
    <source>
        <dbReference type="Proteomes" id="UP001149074"/>
    </source>
</evidence>
<dbReference type="OrthoDB" id="5417895at2759"/>
<name>A0A9W9FEQ7_9EURO</name>
<protein>
    <recommendedName>
        <fullName evidence="7">Zn(II)2Cys6 transcription factor</fullName>
    </recommendedName>
</protein>
<keyword evidence="6" id="KW-1185">Reference proteome</keyword>
<dbReference type="InterPro" id="IPR001138">
    <property type="entry name" value="Zn2Cys6_DnaBD"/>
</dbReference>
<dbReference type="GO" id="GO:0000981">
    <property type="term" value="F:DNA-binding transcription factor activity, RNA polymerase II-specific"/>
    <property type="evidence" value="ECO:0007669"/>
    <property type="project" value="InterPro"/>
</dbReference>
<evidence type="ECO:0008006" key="7">
    <source>
        <dbReference type="Google" id="ProtNLM"/>
    </source>
</evidence>
<gene>
    <name evidence="5" type="ORF">N7532_005869</name>
</gene>
<sequence>MGRKPNQLILEFFIRGPKLEDSSNRYQHTCKACGEKFPKGRIDSLTNHLVKKCQAIPLRDRQRVLLRLHELPDLTDSDANKDPSTPGKGKSADGSFNRPNFDGLNVLAEASRQVGASDTSKRGPQYTQSVTVGGKTVVVDPALEADFQGSASQQEDIKQEGDGSNAAGMYQSPYPAMWHLDPFYWTGTEPTTLGTSQPSGTPTIPALPSHTSEHHNSMSPPLGDHSLTPDSTSNARQNLSLIAASANEMVPHGLPSMDGDDGLKMNQWNQLSTHDQLLFESLQEHDPSLTAATQRAASYPRPIAMNPNSQAKGFVNEFGNSTKPTKPKVRGRFTAERRREVQEVRKRGACIRCRMLKKPCSGDTPCTTCASVESARLWKHPCIRTRLSEEFELYNANLHATLAYHDTSAIKNQVKFEHYAGRIEVTHIEESMTYVTFSGLQAHRASVSALDPQLQGLGDDQFSGPPQEIYLLDSDSDDVPSKLEMYIKKTAPFFIEREVSLFMKSTLSLASELSQSKKDTLLERAVELWVATHVLVDTDLAWKTFCNPTLPPTSMHSLSQPSDEGRLPIEEVSDPESYHLLCSQLRAGMEKRAMQLSKSVINDLERRLLQRQKTGWFETFLASVILLNCVERTCWLFRSWDSETFSQRWPLDKRPPYYYNQSERFADILHMLLRMRSLPPKTTIRPEGTLKAVEGSDENAMRWFDAIQISPFYLEERAHAVFDPSDSRSFDLRHCAGLLQPSSS</sequence>
<dbReference type="EMBL" id="JAPQKI010000005">
    <property type="protein sequence ID" value="KAJ5098868.1"/>
    <property type="molecule type" value="Genomic_DNA"/>
</dbReference>
<organism evidence="5 6">
    <name type="scientific">Penicillium argentinense</name>
    <dbReference type="NCBI Taxonomy" id="1131581"/>
    <lineage>
        <taxon>Eukaryota</taxon>
        <taxon>Fungi</taxon>
        <taxon>Dikarya</taxon>
        <taxon>Ascomycota</taxon>
        <taxon>Pezizomycotina</taxon>
        <taxon>Eurotiomycetes</taxon>
        <taxon>Eurotiomycetidae</taxon>
        <taxon>Eurotiales</taxon>
        <taxon>Aspergillaceae</taxon>
        <taxon>Penicillium</taxon>
    </lineage>
</organism>
<proteinExistence type="predicted"/>
<keyword evidence="2" id="KW-0804">Transcription</keyword>
<feature type="region of interest" description="Disordered" evidence="4">
    <location>
        <begin position="74"/>
        <end position="102"/>
    </location>
</feature>
<feature type="region of interest" description="Disordered" evidence="4">
    <location>
        <begin position="147"/>
        <end position="169"/>
    </location>
</feature>
<dbReference type="PANTHER" id="PTHR35392:SF2">
    <property type="entry name" value="ZN(II)2CYS6 TRANSCRIPTION FACTOR (EUROFUNG)"/>
    <property type="match status" value="1"/>
</dbReference>
<dbReference type="AlphaFoldDB" id="A0A9W9FEQ7"/>
<feature type="region of interest" description="Disordered" evidence="4">
    <location>
        <begin position="192"/>
        <end position="225"/>
    </location>
</feature>
<keyword evidence="3" id="KW-0539">Nucleus</keyword>
<dbReference type="PANTHER" id="PTHR35392">
    <property type="entry name" value="ZN(II)2CYS6 TRANSCRIPTION FACTOR (EUROFUNG)-RELATED-RELATED"/>
    <property type="match status" value="1"/>
</dbReference>
<reference evidence="5" key="2">
    <citation type="journal article" date="2023" name="IMA Fungus">
        <title>Comparative genomic study of the Penicillium genus elucidates a diverse pangenome and 15 lateral gene transfer events.</title>
        <authorList>
            <person name="Petersen C."/>
            <person name="Sorensen T."/>
            <person name="Nielsen M.R."/>
            <person name="Sondergaard T.E."/>
            <person name="Sorensen J.L."/>
            <person name="Fitzpatrick D.A."/>
            <person name="Frisvad J.C."/>
            <person name="Nielsen K.L."/>
        </authorList>
    </citation>
    <scope>NUCLEOTIDE SEQUENCE</scope>
    <source>
        <strain evidence="5">IBT 30761</strain>
    </source>
</reference>
<evidence type="ECO:0000256" key="3">
    <source>
        <dbReference type="ARBA" id="ARBA00023242"/>
    </source>
</evidence>
<dbReference type="GO" id="GO:0008270">
    <property type="term" value="F:zinc ion binding"/>
    <property type="evidence" value="ECO:0007669"/>
    <property type="project" value="InterPro"/>
</dbReference>
<feature type="compositionally biased region" description="Polar residues" evidence="4">
    <location>
        <begin position="192"/>
        <end position="202"/>
    </location>
</feature>